<evidence type="ECO:0000313" key="2">
    <source>
        <dbReference type="Proteomes" id="UP000019364"/>
    </source>
</evidence>
<dbReference type="InterPro" id="IPR008772">
    <property type="entry name" value="Phosphonate_metab_PhnH"/>
</dbReference>
<dbReference type="eggNOG" id="COG3625">
    <property type="taxonomic scope" value="Bacteria"/>
</dbReference>
<dbReference type="SUPFAM" id="SSF159709">
    <property type="entry name" value="PhnH-like"/>
    <property type="match status" value="1"/>
</dbReference>
<comment type="caution">
    <text evidence="1">The sequence shown here is derived from an EMBL/GenBank/DDBJ whole genome shotgun (WGS) entry which is preliminary data.</text>
</comment>
<dbReference type="Gene3D" id="3.40.50.11310">
    <property type="entry name" value="Bacterial phosphonate metabolism protein PhnH"/>
    <property type="match status" value="1"/>
</dbReference>
<sequence length="225" mass="25497">MNAGMIDKVHYTQNIFRLLMDAMARPGSIVQLEPYAYKPKEIDYPFRHFIGVGLTLLDQEVSFHVHGANGENGTVREDSLTLVQDLQLLTRSRTRGIEFADYVFVPSGGEPNIDLCQRGELQNPDQSATIVYELEEITIGERDSVNMAQVDESVHSVHHRIQLSLQGPGILGERMIQLHGLHESLLPKWQACNHEFPLGLDFIFVDRQGRACCIPRSSLFQWEVL</sequence>
<name>W7YA94_9BACL</name>
<evidence type="ECO:0000313" key="1">
    <source>
        <dbReference type="EMBL" id="GAF07960.1"/>
    </source>
</evidence>
<dbReference type="NCBIfam" id="TIGR03292">
    <property type="entry name" value="PhnH_redo"/>
    <property type="match status" value="1"/>
</dbReference>
<dbReference type="Pfam" id="PF05845">
    <property type="entry name" value="PhnH"/>
    <property type="match status" value="1"/>
</dbReference>
<dbReference type="Proteomes" id="UP000019364">
    <property type="component" value="Unassembled WGS sequence"/>
</dbReference>
<dbReference type="AlphaFoldDB" id="W7YA94"/>
<keyword evidence="2" id="KW-1185">Reference proteome</keyword>
<dbReference type="RefSeq" id="WP_052020163.1">
    <property type="nucleotide sequence ID" value="NZ_BAVZ01000005.1"/>
</dbReference>
<protein>
    <submittedName>
        <fullName evidence="1">PhnH protein</fullName>
    </submittedName>
</protein>
<dbReference type="EMBL" id="BAVZ01000005">
    <property type="protein sequence ID" value="GAF07960.1"/>
    <property type="molecule type" value="Genomic_DNA"/>
</dbReference>
<accession>W7YA94</accession>
<proteinExistence type="predicted"/>
<dbReference type="GO" id="GO:0019634">
    <property type="term" value="P:organic phosphonate metabolic process"/>
    <property type="evidence" value="ECO:0007669"/>
    <property type="project" value="InterPro"/>
</dbReference>
<dbReference type="STRING" id="1236976.JCM16418_1994"/>
<dbReference type="InterPro" id="IPR038058">
    <property type="entry name" value="PhnH-like_sp"/>
</dbReference>
<gene>
    <name evidence="1" type="ORF">JCM16418_1994</name>
</gene>
<organism evidence="1 2">
    <name type="scientific">Paenibacillus pini JCM 16418</name>
    <dbReference type="NCBI Taxonomy" id="1236976"/>
    <lineage>
        <taxon>Bacteria</taxon>
        <taxon>Bacillati</taxon>
        <taxon>Bacillota</taxon>
        <taxon>Bacilli</taxon>
        <taxon>Bacillales</taxon>
        <taxon>Paenibacillaceae</taxon>
        <taxon>Paenibacillus</taxon>
    </lineage>
</organism>
<reference evidence="1 2" key="1">
    <citation type="journal article" date="2014" name="Genome Announc.">
        <title>Draft Genome Sequence of Paenibacillus pini JCM 16418T, Isolated from the Rhizosphere of Pine Tree.</title>
        <authorList>
            <person name="Yuki M."/>
            <person name="Oshima K."/>
            <person name="Suda W."/>
            <person name="Oshida Y."/>
            <person name="Kitamura K."/>
            <person name="Iida Y."/>
            <person name="Hattori M."/>
            <person name="Ohkuma M."/>
        </authorList>
    </citation>
    <scope>NUCLEOTIDE SEQUENCE [LARGE SCALE GENOMIC DNA]</scope>
    <source>
        <strain evidence="1 2">JCM 16418</strain>
    </source>
</reference>